<organism evidence="3 4">
    <name type="scientific">Desulforapulum autotrophicum (strain ATCC 43914 / DSM 3382 / VKM B-1955 / HRM2)</name>
    <name type="common">Desulfobacterium autotrophicum</name>
    <dbReference type="NCBI Taxonomy" id="177437"/>
    <lineage>
        <taxon>Bacteria</taxon>
        <taxon>Pseudomonadati</taxon>
        <taxon>Thermodesulfobacteriota</taxon>
        <taxon>Desulfobacteria</taxon>
        <taxon>Desulfobacterales</taxon>
        <taxon>Desulfobacteraceae</taxon>
        <taxon>Desulforapulum</taxon>
    </lineage>
</organism>
<feature type="domain" description="RCK C-terminal" evidence="2">
    <location>
        <begin position="138"/>
        <end position="223"/>
    </location>
</feature>
<dbReference type="GO" id="GO:0008324">
    <property type="term" value="F:monoatomic cation transmembrane transporter activity"/>
    <property type="evidence" value="ECO:0007669"/>
    <property type="project" value="InterPro"/>
</dbReference>
<dbReference type="InterPro" id="IPR003148">
    <property type="entry name" value="RCK_N"/>
</dbReference>
<dbReference type="SUPFAM" id="SSF116726">
    <property type="entry name" value="TrkA C-terminal domain-like"/>
    <property type="match status" value="1"/>
</dbReference>
<dbReference type="RefSeq" id="WP_015903529.1">
    <property type="nucleotide sequence ID" value="NC_012108.1"/>
</dbReference>
<dbReference type="HOGENOM" id="CLU_046525_3_2_7"/>
<proteinExistence type="predicted"/>
<dbReference type="PROSITE" id="PS51202">
    <property type="entry name" value="RCK_C"/>
    <property type="match status" value="1"/>
</dbReference>
<reference evidence="3 4" key="1">
    <citation type="journal article" date="2009" name="Environ. Microbiol.">
        <title>Genome sequence of Desulfobacterium autotrophicum HRM2, a marine sulfate reducer oxidizing organic carbon completely to carbon dioxide.</title>
        <authorList>
            <person name="Strittmatter A.W."/>
            <person name="Liesegang H."/>
            <person name="Rabus R."/>
            <person name="Decker I."/>
            <person name="Amann J."/>
            <person name="Andres S."/>
            <person name="Henne A."/>
            <person name="Fricke W.F."/>
            <person name="Martinez-Arias R."/>
            <person name="Bartels D."/>
            <person name="Goesmann A."/>
            <person name="Krause L."/>
            <person name="Puehler A."/>
            <person name="Klenk H.P."/>
            <person name="Richter M."/>
            <person name="Schuler M."/>
            <person name="Gloeckner F.O."/>
            <person name="Meyerdierks A."/>
            <person name="Gottschalk G."/>
            <person name="Amann R."/>
        </authorList>
    </citation>
    <scope>NUCLEOTIDE SEQUENCE [LARGE SCALE GENOMIC DNA]</scope>
    <source>
        <strain evidence="4">ATCC 43914 / DSM 3382 / HRM2</strain>
    </source>
</reference>
<gene>
    <name evidence="3" type="primary">trkA2</name>
    <name evidence="3" type="ordered locus">HRM2_16330</name>
</gene>
<dbReference type="eggNOG" id="COG0569">
    <property type="taxonomic scope" value="Bacteria"/>
</dbReference>
<sequence length="223" mass="24177">MKNSIKQFVVIGLGNFGHYLASSLYGKGNEVLAIDVDPDKVQAVKDQVSQAVIADATQGKILQSLGVSKVDAAVVSIGSMMEASALACMNLKDLGVEHIIAKANSEIHSRLLYKVGASQVIFPEKDQALALAERLHNPNILEYMRFVDGYSIVEFAPAQNFMGKRLKDLDLINRYGIQVIAIKGAVGEQLSMIPTGDFIIQPSDILILLGPNAALDKLERLKE</sequence>
<evidence type="ECO:0000259" key="1">
    <source>
        <dbReference type="PROSITE" id="PS51201"/>
    </source>
</evidence>
<dbReference type="EMBL" id="CP001087">
    <property type="protein sequence ID" value="ACN14742.1"/>
    <property type="molecule type" value="Genomic_DNA"/>
</dbReference>
<dbReference type="Gene3D" id="3.30.70.1450">
    <property type="entry name" value="Regulator of K+ conductance, C-terminal domain"/>
    <property type="match status" value="1"/>
</dbReference>
<dbReference type="PANTHER" id="PTHR43833:SF7">
    <property type="entry name" value="KTR SYSTEM POTASSIUM UPTAKE PROTEIN C"/>
    <property type="match status" value="1"/>
</dbReference>
<evidence type="ECO:0000259" key="2">
    <source>
        <dbReference type="PROSITE" id="PS51202"/>
    </source>
</evidence>
<dbReference type="SUPFAM" id="SSF51735">
    <property type="entry name" value="NAD(P)-binding Rossmann-fold domains"/>
    <property type="match status" value="1"/>
</dbReference>
<dbReference type="Pfam" id="PF02080">
    <property type="entry name" value="TrkA_C"/>
    <property type="match status" value="1"/>
</dbReference>
<dbReference type="PROSITE" id="PS51201">
    <property type="entry name" value="RCK_N"/>
    <property type="match status" value="1"/>
</dbReference>
<dbReference type="InterPro" id="IPR036291">
    <property type="entry name" value="NAD(P)-bd_dom_sf"/>
</dbReference>
<protein>
    <submittedName>
        <fullName evidence="3">TrkA2</fullName>
    </submittedName>
</protein>
<dbReference type="KEGG" id="dat:HRM2_16330"/>
<feature type="domain" description="RCK N-terminal" evidence="1">
    <location>
        <begin position="5"/>
        <end position="122"/>
    </location>
</feature>
<accession>C0QAF7</accession>
<dbReference type="Gene3D" id="3.40.50.720">
    <property type="entry name" value="NAD(P)-binding Rossmann-like Domain"/>
    <property type="match status" value="1"/>
</dbReference>
<evidence type="ECO:0000313" key="4">
    <source>
        <dbReference type="Proteomes" id="UP000000442"/>
    </source>
</evidence>
<dbReference type="InterPro" id="IPR036721">
    <property type="entry name" value="RCK_C_sf"/>
</dbReference>
<dbReference type="PANTHER" id="PTHR43833">
    <property type="entry name" value="POTASSIUM CHANNEL PROTEIN 2-RELATED-RELATED"/>
    <property type="match status" value="1"/>
</dbReference>
<keyword evidence="4" id="KW-1185">Reference proteome</keyword>
<dbReference type="InterPro" id="IPR050721">
    <property type="entry name" value="Trk_Ktr_HKT_K-transport"/>
</dbReference>
<evidence type="ECO:0000313" key="3">
    <source>
        <dbReference type="EMBL" id="ACN14742.1"/>
    </source>
</evidence>
<name>C0QAF7_DESAH</name>
<dbReference type="Pfam" id="PF02254">
    <property type="entry name" value="TrkA_N"/>
    <property type="match status" value="1"/>
</dbReference>
<dbReference type="AlphaFoldDB" id="C0QAF7"/>
<dbReference type="Proteomes" id="UP000000442">
    <property type="component" value="Chromosome"/>
</dbReference>
<dbReference type="GO" id="GO:0006813">
    <property type="term" value="P:potassium ion transport"/>
    <property type="evidence" value="ECO:0007669"/>
    <property type="project" value="InterPro"/>
</dbReference>
<dbReference type="InterPro" id="IPR006037">
    <property type="entry name" value="RCK_C"/>
</dbReference>
<dbReference type="STRING" id="177437.HRM2_16330"/>